<gene>
    <name evidence="7" type="ORF">AVR91_0220670</name>
</gene>
<evidence type="ECO:0000256" key="3">
    <source>
        <dbReference type="ARBA" id="ARBA00022692"/>
    </source>
</evidence>
<evidence type="ECO:0000256" key="1">
    <source>
        <dbReference type="ARBA" id="ARBA00004651"/>
    </source>
</evidence>
<dbReference type="InterPro" id="IPR036259">
    <property type="entry name" value="MFS_trans_sf"/>
</dbReference>
<dbReference type="EMBL" id="LQMT02000020">
    <property type="protein sequence ID" value="ONF67864.1"/>
    <property type="molecule type" value="Genomic_DNA"/>
</dbReference>
<dbReference type="Proteomes" id="UP000076660">
    <property type="component" value="Unassembled WGS sequence"/>
</dbReference>
<feature type="transmembrane region" description="Helical" evidence="6">
    <location>
        <begin position="364"/>
        <end position="386"/>
    </location>
</feature>
<dbReference type="RefSeq" id="WP_063274434.1">
    <property type="nucleotide sequence ID" value="NZ_LQMT02000020.1"/>
</dbReference>
<evidence type="ECO:0000256" key="5">
    <source>
        <dbReference type="ARBA" id="ARBA00023136"/>
    </source>
</evidence>
<proteinExistence type="predicted"/>
<feature type="transmembrane region" description="Helical" evidence="6">
    <location>
        <begin position="392"/>
        <end position="409"/>
    </location>
</feature>
<evidence type="ECO:0000313" key="7">
    <source>
        <dbReference type="EMBL" id="ONF67864.1"/>
    </source>
</evidence>
<dbReference type="AlphaFoldDB" id="A0A1W2LSL5"/>
<dbReference type="SUPFAM" id="SSF103473">
    <property type="entry name" value="MFS general substrate transporter"/>
    <property type="match status" value="1"/>
</dbReference>
<keyword evidence="5 6" id="KW-0472">Membrane</keyword>
<comment type="caution">
    <text evidence="7">The sequence shown here is derived from an EMBL/GenBank/DDBJ whole genome shotgun (WGS) entry which is preliminary data.</text>
</comment>
<dbReference type="CDD" id="cd06173">
    <property type="entry name" value="MFS_MefA_like"/>
    <property type="match status" value="1"/>
</dbReference>
<feature type="transmembrane region" description="Helical" evidence="6">
    <location>
        <begin position="32"/>
        <end position="53"/>
    </location>
</feature>
<dbReference type="Pfam" id="PF07690">
    <property type="entry name" value="MFS_1"/>
    <property type="match status" value="1"/>
</dbReference>
<dbReference type="InterPro" id="IPR011701">
    <property type="entry name" value="MFS"/>
</dbReference>
<feature type="transmembrane region" description="Helical" evidence="6">
    <location>
        <begin position="323"/>
        <end position="344"/>
    </location>
</feature>
<evidence type="ECO:0000256" key="2">
    <source>
        <dbReference type="ARBA" id="ARBA00022475"/>
    </source>
</evidence>
<accession>A0A1W2LSL5</accession>
<feature type="transmembrane region" description="Helical" evidence="6">
    <location>
        <begin position="299"/>
        <end position="317"/>
    </location>
</feature>
<dbReference type="GO" id="GO:0005886">
    <property type="term" value="C:plasma membrane"/>
    <property type="evidence" value="ECO:0007669"/>
    <property type="project" value="UniProtKB-SubCell"/>
</dbReference>
<evidence type="ECO:0000313" key="8">
    <source>
        <dbReference type="Proteomes" id="UP000076660"/>
    </source>
</evidence>
<dbReference type="Gene3D" id="1.20.1250.20">
    <property type="entry name" value="MFS general substrate transporter like domains"/>
    <property type="match status" value="1"/>
</dbReference>
<reference evidence="7 8" key="1">
    <citation type="submission" date="2016-12" db="EMBL/GenBank/DDBJ databases">
        <title>Amycolatopsis keratiniphila subsp. keratiniphila genome sequencing and assembly.</title>
        <authorList>
            <person name="Mayilraj S."/>
            <person name="Kaur N."/>
        </authorList>
    </citation>
    <scope>NUCLEOTIDE SEQUENCE [LARGE SCALE GENOMIC DNA]</scope>
    <source>
        <strain evidence="7 8">DSM 44409</strain>
    </source>
</reference>
<protein>
    <recommendedName>
        <fullName evidence="9">MFS transporter</fullName>
    </recommendedName>
</protein>
<name>A0A1W2LSL5_9PSEU</name>
<feature type="transmembrane region" description="Helical" evidence="6">
    <location>
        <begin position="235"/>
        <end position="258"/>
    </location>
</feature>
<dbReference type="PANTHER" id="PTHR23513">
    <property type="entry name" value="INTEGRAL MEMBRANE EFFLUX PROTEIN-RELATED"/>
    <property type="match status" value="1"/>
</dbReference>
<keyword evidence="3 6" id="KW-0812">Transmembrane</keyword>
<dbReference type="GO" id="GO:0022857">
    <property type="term" value="F:transmembrane transporter activity"/>
    <property type="evidence" value="ECO:0007669"/>
    <property type="project" value="InterPro"/>
</dbReference>
<dbReference type="PANTHER" id="PTHR23513:SF6">
    <property type="entry name" value="MAJOR FACILITATOR SUPERFAMILY ASSOCIATED DOMAIN-CONTAINING PROTEIN"/>
    <property type="match status" value="1"/>
</dbReference>
<sequence length="434" mass="46844">MSAKVRNDSNRDTEVLRQPAFRRLWGANGLRYSAGEVAGFALPITAVLLLHAGPLEVSLIFAFTRVGYLLFGLPAGVWIDRWNKKTVLICADVCYALAFGSVPLAYVLGVLTVGQLLVVAFLESLAGVFFDIAHTSVLPELMPKRDIADANARLQTSENAIQAVSPGIAGFLTQSVAAPLLYLFAAVCHAASALMVQGIRVERKVREAVRESRQSFRRDITEGLRMSWRQPFLRLMLVQTSLFNLGIGILLATLPVFLLRDVGMSPWVFGLQASLGAVSGVLSSLMCPHLRRRYGEIRMTLLFAGLAPFVLLAMPFAGVFTTIAVPLAFAAAIGINFVIVGRSVAGAGLRARVTPSAYLGRVSAAYIVVTRGATTLGGLSAGLLAHMWSTGTALWIAVLEMALPTVILLRSPLRDQRDLPVEWEVPDEGKKSES</sequence>
<feature type="transmembrane region" description="Helical" evidence="6">
    <location>
        <begin position="264"/>
        <end position="287"/>
    </location>
</feature>
<evidence type="ECO:0008006" key="9">
    <source>
        <dbReference type="Google" id="ProtNLM"/>
    </source>
</evidence>
<organism evidence="7 8">
    <name type="scientific">Amycolatopsis keratiniphila subsp. keratiniphila</name>
    <dbReference type="NCBI Taxonomy" id="227715"/>
    <lineage>
        <taxon>Bacteria</taxon>
        <taxon>Bacillati</taxon>
        <taxon>Actinomycetota</taxon>
        <taxon>Actinomycetes</taxon>
        <taxon>Pseudonocardiales</taxon>
        <taxon>Pseudonocardiaceae</taxon>
        <taxon>Amycolatopsis</taxon>
        <taxon>Amycolatopsis japonica group</taxon>
    </lineage>
</organism>
<feature type="transmembrane region" description="Helical" evidence="6">
    <location>
        <begin position="59"/>
        <end position="79"/>
    </location>
</feature>
<evidence type="ECO:0000256" key="4">
    <source>
        <dbReference type="ARBA" id="ARBA00022989"/>
    </source>
</evidence>
<keyword evidence="4 6" id="KW-1133">Transmembrane helix</keyword>
<keyword evidence="2" id="KW-1003">Cell membrane</keyword>
<comment type="subcellular location">
    <subcellularLocation>
        <location evidence="1">Cell membrane</location>
        <topology evidence="1">Multi-pass membrane protein</topology>
    </subcellularLocation>
</comment>
<evidence type="ECO:0000256" key="6">
    <source>
        <dbReference type="SAM" id="Phobius"/>
    </source>
</evidence>
<feature type="transmembrane region" description="Helical" evidence="6">
    <location>
        <begin position="176"/>
        <end position="196"/>
    </location>
</feature>